<evidence type="ECO:0000313" key="2">
    <source>
        <dbReference type="Proteomes" id="UP001162734"/>
    </source>
</evidence>
<dbReference type="Gene3D" id="3.90.1010.10">
    <property type="match status" value="1"/>
</dbReference>
<proteinExistence type="predicted"/>
<organism evidence="1 2">
    <name type="scientific">Anaeromyxobacter paludicola</name>
    <dbReference type="NCBI Taxonomy" id="2918171"/>
    <lineage>
        <taxon>Bacteria</taxon>
        <taxon>Pseudomonadati</taxon>
        <taxon>Myxococcota</taxon>
        <taxon>Myxococcia</taxon>
        <taxon>Myxococcales</taxon>
        <taxon>Cystobacterineae</taxon>
        <taxon>Anaeromyxobacteraceae</taxon>
        <taxon>Anaeromyxobacter</taxon>
    </lineage>
</organism>
<evidence type="ECO:0008006" key="3">
    <source>
        <dbReference type="Google" id="ProtNLM"/>
    </source>
</evidence>
<evidence type="ECO:0000313" key="1">
    <source>
        <dbReference type="EMBL" id="BDG08070.1"/>
    </source>
</evidence>
<dbReference type="RefSeq" id="WP_248345212.1">
    <property type="nucleotide sequence ID" value="NZ_AP025592.1"/>
</dbReference>
<protein>
    <recommendedName>
        <fullName evidence="3">NIF system FeS cluster assembly NifU N-terminal domain-containing protein</fullName>
    </recommendedName>
</protein>
<dbReference type="Proteomes" id="UP001162734">
    <property type="component" value="Chromosome"/>
</dbReference>
<sequence>MTAAPTVSELVEGATHGARLEGASRVAAAAGDGRQVRLGVWLDGRGGVSRAGFQSTSCAALIAYAERACQLLERGRHPRELPAEALRDAVRGVHPAHRARAELVARALADLAAPPQPGAEP</sequence>
<keyword evidence="2" id="KW-1185">Reference proteome</keyword>
<reference evidence="2" key="1">
    <citation type="journal article" date="2022" name="Int. J. Syst. Evol. Microbiol.">
        <title>Anaeromyxobacter oryzae sp. nov., Anaeromyxobacter diazotrophicus sp. nov. and Anaeromyxobacter paludicola sp. nov., isolated from paddy soils.</title>
        <authorList>
            <person name="Itoh H."/>
            <person name="Xu Z."/>
            <person name="Mise K."/>
            <person name="Masuda Y."/>
            <person name="Ushijima N."/>
            <person name="Hayakawa C."/>
            <person name="Shiratori Y."/>
            <person name="Senoo K."/>
        </authorList>
    </citation>
    <scope>NUCLEOTIDE SEQUENCE [LARGE SCALE GENOMIC DNA]</scope>
    <source>
        <strain evidence="2">Red630</strain>
    </source>
</reference>
<accession>A0ABN6N7U9</accession>
<name>A0ABN6N7U9_9BACT</name>
<dbReference type="EMBL" id="AP025592">
    <property type="protein sequence ID" value="BDG08070.1"/>
    <property type="molecule type" value="Genomic_DNA"/>
</dbReference>
<gene>
    <name evidence="1" type="ORF">AMPC_11830</name>
</gene>
<dbReference type="SUPFAM" id="SSF82649">
    <property type="entry name" value="SufE/NifU"/>
    <property type="match status" value="1"/>
</dbReference>